<dbReference type="Proteomes" id="UP000239187">
    <property type="component" value="Chromosome"/>
</dbReference>
<evidence type="ECO:0000313" key="1">
    <source>
        <dbReference type="EMBL" id="AUZ88341.1"/>
    </source>
</evidence>
<accession>A0A2L0UGG2</accession>
<organism evidence="1 2">
    <name type="scientific">Arthrobacter agilis</name>
    <dbReference type="NCBI Taxonomy" id="37921"/>
    <lineage>
        <taxon>Bacteria</taxon>
        <taxon>Bacillati</taxon>
        <taxon>Actinomycetota</taxon>
        <taxon>Actinomycetes</taxon>
        <taxon>Micrococcales</taxon>
        <taxon>Micrococcaceae</taxon>
        <taxon>Arthrobacter</taxon>
    </lineage>
</organism>
<proteinExistence type="predicted"/>
<reference evidence="1 2" key="1">
    <citation type="submission" date="2017-11" db="EMBL/GenBank/DDBJ databases">
        <title>Draft genome of Arthrobacter agilis strain UMCV2, a plant growth-promoting rhizobacterium and biocontrol capacity of phytopathogenic fungi.</title>
        <authorList>
            <person name="Martinez-Camara R."/>
            <person name="Santoyo G."/>
            <person name="Moreno-Hagelsieb G."/>
            <person name="Valencia-Cantero E."/>
        </authorList>
    </citation>
    <scope>NUCLEOTIDE SEQUENCE [LARGE SCALE GENOMIC DNA]</scope>
    <source>
        <strain evidence="1 2">UMCV2</strain>
    </source>
</reference>
<protein>
    <submittedName>
        <fullName evidence="1">Uncharacterized protein</fullName>
    </submittedName>
</protein>
<sequence length="59" mass="6803">MPVHLHAKFDVLQHIFNSIRVNRRCNTVHRLVDGTDSFLNLCLIRLAKDFEDAVSSLIL</sequence>
<dbReference type="EMBL" id="CP024915">
    <property type="protein sequence ID" value="AUZ88341.1"/>
    <property type="molecule type" value="Genomic_DNA"/>
</dbReference>
<gene>
    <name evidence="1" type="ORF">CVO76_12360</name>
</gene>
<name>A0A2L0UGG2_9MICC</name>
<dbReference type="AlphaFoldDB" id="A0A2L0UGG2"/>
<evidence type="ECO:0000313" key="2">
    <source>
        <dbReference type="Proteomes" id="UP000239187"/>
    </source>
</evidence>